<name>A0A8E2JYL9_9PEZI</name>
<gene>
    <name evidence="1" type="ORF">AOQ84DRAFT_75886</name>
</gene>
<dbReference type="AlphaFoldDB" id="A0A8E2JYL9"/>
<reference evidence="1 2" key="1">
    <citation type="journal article" date="2016" name="Nat. Commun.">
        <title>Ectomycorrhizal ecology is imprinted in the genome of the dominant symbiotic fungus Cenococcum geophilum.</title>
        <authorList>
            <consortium name="DOE Joint Genome Institute"/>
            <person name="Peter M."/>
            <person name="Kohler A."/>
            <person name="Ohm R.A."/>
            <person name="Kuo A."/>
            <person name="Krutzmann J."/>
            <person name="Morin E."/>
            <person name="Arend M."/>
            <person name="Barry K.W."/>
            <person name="Binder M."/>
            <person name="Choi C."/>
            <person name="Clum A."/>
            <person name="Copeland A."/>
            <person name="Grisel N."/>
            <person name="Haridas S."/>
            <person name="Kipfer T."/>
            <person name="LaButti K."/>
            <person name="Lindquist E."/>
            <person name="Lipzen A."/>
            <person name="Maire R."/>
            <person name="Meier B."/>
            <person name="Mihaltcheva S."/>
            <person name="Molinier V."/>
            <person name="Murat C."/>
            <person name="Poggeler S."/>
            <person name="Quandt C.A."/>
            <person name="Sperisen C."/>
            <person name="Tritt A."/>
            <person name="Tisserant E."/>
            <person name="Crous P.W."/>
            <person name="Henrissat B."/>
            <person name="Nehls U."/>
            <person name="Egli S."/>
            <person name="Spatafora J.W."/>
            <person name="Grigoriev I.V."/>
            <person name="Martin F.M."/>
        </authorList>
    </citation>
    <scope>NUCLEOTIDE SEQUENCE [LARGE SCALE GENOMIC DNA]</scope>
    <source>
        <strain evidence="1 2">CBS 207.34</strain>
    </source>
</reference>
<keyword evidence="2" id="KW-1185">Reference proteome</keyword>
<evidence type="ECO:0000313" key="1">
    <source>
        <dbReference type="EMBL" id="OCL13937.1"/>
    </source>
</evidence>
<accession>A0A8E2JYL9</accession>
<dbReference type="EMBL" id="KV748651">
    <property type="protein sequence ID" value="OCL13937.1"/>
    <property type="molecule type" value="Genomic_DNA"/>
</dbReference>
<proteinExistence type="predicted"/>
<sequence>MGSRLSLVGWWSVCRLSGVIRRWFVVVRRSSFIVRRWSFIVRPSLSSAFRLASYLASPHLTPSRLVAWHGMLSCESRPLTSPRWARSTLFAHPLYLFPSSTFRGVQNREHGAATLRICIGTRGTQKKPEPCFIFHRFCFYPAVIPLSLFPSYSHENLAGYSEKKNPNITQSIGRAGYQKSFEEKKNFNTYFSIFASRFGFSLVSIISSCALRAYKKGREREREGEAEGRKGLHNHAMQYPQLHPNNRTVLPTILLIRRENVSPLPPSCSPLSLSLQDSGKPMLAAPASK</sequence>
<protein>
    <submittedName>
        <fullName evidence="1">Uncharacterized protein</fullName>
    </submittedName>
</protein>
<dbReference type="Proteomes" id="UP000250140">
    <property type="component" value="Unassembled WGS sequence"/>
</dbReference>
<organism evidence="1 2">
    <name type="scientific">Glonium stellatum</name>
    <dbReference type="NCBI Taxonomy" id="574774"/>
    <lineage>
        <taxon>Eukaryota</taxon>
        <taxon>Fungi</taxon>
        <taxon>Dikarya</taxon>
        <taxon>Ascomycota</taxon>
        <taxon>Pezizomycotina</taxon>
        <taxon>Dothideomycetes</taxon>
        <taxon>Pleosporomycetidae</taxon>
        <taxon>Gloniales</taxon>
        <taxon>Gloniaceae</taxon>
        <taxon>Glonium</taxon>
    </lineage>
</organism>
<evidence type="ECO:0000313" key="2">
    <source>
        <dbReference type="Proteomes" id="UP000250140"/>
    </source>
</evidence>